<sequence>MPEIIGVHKDSGRFDAMALIEIADRFLNALHHYRMFVVAVAGFDQFLQAAYGIFADGYQQLLQIFARKTLFQQHFQVVIGIAQRE</sequence>
<name>A0A644XBM4_9ZZZZ</name>
<reference evidence="1" key="1">
    <citation type="submission" date="2019-08" db="EMBL/GenBank/DDBJ databases">
        <authorList>
            <person name="Kucharzyk K."/>
            <person name="Murdoch R.W."/>
            <person name="Higgins S."/>
            <person name="Loffler F."/>
        </authorList>
    </citation>
    <scope>NUCLEOTIDE SEQUENCE</scope>
</reference>
<organism evidence="1">
    <name type="scientific">bioreactor metagenome</name>
    <dbReference type="NCBI Taxonomy" id="1076179"/>
    <lineage>
        <taxon>unclassified sequences</taxon>
        <taxon>metagenomes</taxon>
        <taxon>ecological metagenomes</taxon>
    </lineage>
</organism>
<comment type="caution">
    <text evidence="1">The sequence shown here is derived from an EMBL/GenBank/DDBJ whole genome shotgun (WGS) entry which is preliminary data.</text>
</comment>
<evidence type="ECO:0000313" key="1">
    <source>
        <dbReference type="EMBL" id="MPM11564.1"/>
    </source>
</evidence>
<protein>
    <submittedName>
        <fullName evidence="1">Uncharacterized protein</fullName>
    </submittedName>
</protein>
<gene>
    <name evidence="1" type="ORF">SDC9_57910</name>
</gene>
<dbReference type="EMBL" id="VSSQ01001846">
    <property type="protein sequence ID" value="MPM11564.1"/>
    <property type="molecule type" value="Genomic_DNA"/>
</dbReference>
<accession>A0A644XBM4</accession>
<proteinExistence type="predicted"/>
<dbReference type="AlphaFoldDB" id="A0A644XBM4"/>